<keyword evidence="1" id="KW-1133">Transmembrane helix</keyword>
<dbReference type="AlphaFoldDB" id="A0A2P2NZH5"/>
<protein>
    <submittedName>
        <fullName evidence="2">Uncharacterized protein</fullName>
    </submittedName>
</protein>
<name>A0A2P2NZH5_RHIMU</name>
<dbReference type="EMBL" id="GGEC01067423">
    <property type="protein sequence ID" value="MBX47907.1"/>
    <property type="molecule type" value="Transcribed_RNA"/>
</dbReference>
<proteinExistence type="predicted"/>
<keyword evidence="1" id="KW-0472">Membrane</keyword>
<reference evidence="2" key="1">
    <citation type="submission" date="2018-02" db="EMBL/GenBank/DDBJ databases">
        <title>Rhizophora mucronata_Transcriptome.</title>
        <authorList>
            <person name="Meera S.P."/>
            <person name="Sreeshan A."/>
            <person name="Augustine A."/>
        </authorList>
    </citation>
    <scope>NUCLEOTIDE SEQUENCE</scope>
    <source>
        <tissue evidence="2">Leaf</tissue>
    </source>
</reference>
<accession>A0A2P2NZH5</accession>
<keyword evidence="1" id="KW-0812">Transmembrane</keyword>
<evidence type="ECO:0000256" key="1">
    <source>
        <dbReference type="SAM" id="Phobius"/>
    </source>
</evidence>
<sequence length="39" mass="4608">MWRLQWKPPRKHLTGIEARIGPLLLVHFVPSFCALLLLR</sequence>
<organism evidence="2">
    <name type="scientific">Rhizophora mucronata</name>
    <name type="common">Asiatic mangrove</name>
    <dbReference type="NCBI Taxonomy" id="61149"/>
    <lineage>
        <taxon>Eukaryota</taxon>
        <taxon>Viridiplantae</taxon>
        <taxon>Streptophyta</taxon>
        <taxon>Embryophyta</taxon>
        <taxon>Tracheophyta</taxon>
        <taxon>Spermatophyta</taxon>
        <taxon>Magnoliopsida</taxon>
        <taxon>eudicotyledons</taxon>
        <taxon>Gunneridae</taxon>
        <taxon>Pentapetalae</taxon>
        <taxon>rosids</taxon>
        <taxon>fabids</taxon>
        <taxon>Malpighiales</taxon>
        <taxon>Rhizophoraceae</taxon>
        <taxon>Rhizophora</taxon>
    </lineage>
</organism>
<evidence type="ECO:0000313" key="2">
    <source>
        <dbReference type="EMBL" id="MBX47907.1"/>
    </source>
</evidence>
<feature type="transmembrane region" description="Helical" evidence="1">
    <location>
        <begin position="20"/>
        <end position="38"/>
    </location>
</feature>